<name>A0A2T9K3Z5_9CAUL</name>
<dbReference type="OrthoDB" id="7630456at2"/>
<dbReference type="EMBL" id="QDKQ01000034">
    <property type="protein sequence ID" value="PVM90664.1"/>
    <property type="molecule type" value="Genomic_DNA"/>
</dbReference>
<dbReference type="InterPro" id="IPR053745">
    <property type="entry name" value="Viral_Tail_Comp_sf"/>
</dbReference>
<reference evidence="1 2" key="1">
    <citation type="submission" date="2018-04" db="EMBL/GenBank/DDBJ databases">
        <title>The genome sequence of Caulobacter sp. 744.</title>
        <authorList>
            <person name="Gao J."/>
            <person name="Sun J."/>
        </authorList>
    </citation>
    <scope>NUCLEOTIDE SEQUENCE [LARGE SCALE GENOMIC DNA]</scope>
    <source>
        <strain evidence="1 2">774</strain>
    </source>
</reference>
<accession>A0A2T9K3Z5</accession>
<protein>
    <recommendedName>
        <fullName evidence="3">DUF3168 domain-containing protein</fullName>
    </recommendedName>
</protein>
<keyword evidence="2" id="KW-1185">Reference proteome</keyword>
<evidence type="ECO:0000313" key="2">
    <source>
        <dbReference type="Proteomes" id="UP000245073"/>
    </source>
</evidence>
<dbReference type="AlphaFoldDB" id="A0A2T9K3Z5"/>
<gene>
    <name evidence="1" type="ORF">DDF67_09540</name>
</gene>
<dbReference type="Proteomes" id="UP000245073">
    <property type="component" value="Unassembled WGS sequence"/>
</dbReference>
<dbReference type="RefSeq" id="WP_109100650.1">
    <property type="nucleotide sequence ID" value="NZ_QDKQ01000034.1"/>
</dbReference>
<sequence length="141" mass="15043">MASPALAFKRAEEAALRSSAALRAAMALAEVRIYTEVPTNAPLPYVVLGQHEIDDQSDGCGEAHEIVSTVQWWTKIVAGVPGSDVARLMGAAIVEALGEALEIEGHAVVLAEMETPETYGTDPDQSSRGRVAYRYETTALD</sequence>
<evidence type="ECO:0000313" key="1">
    <source>
        <dbReference type="EMBL" id="PVM90664.1"/>
    </source>
</evidence>
<evidence type="ECO:0008006" key="3">
    <source>
        <dbReference type="Google" id="ProtNLM"/>
    </source>
</evidence>
<comment type="caution">
    <text evidence="1">The sequence shown here is derived from an EMBL/GenBank/DDBJ whole genome shotgun (WGS) entry which is preliminary data.</text>
</comment>
<dbReference type="InterPro" id="IPR021508">
    <property type="entry name" value="Gp17-like"/>
</dbReference>
<dbReference type="Pfam" id="PF11367">
    <property type="entry name" value="Tail_completion_gp17"/>
    <property type="match status" value="1"/>
</dbReference>
<proteinExistence type="predicted"/>
<organism evidence="1 2">
    <name type="scientific">Caulobacter endophyticus</name>
    <dbReference type="NCBI Taxonomy" id="2172652"/>
    <lineage>
        <taxon>Bacteria</taxon>
        <taxon>Pseudomonadati</taxon>
        <taxon>Pseudomonadota</taxon>
        <taxon>Alphaproteobacteria</taxon>
        <taxon>Caulobacterales</taxon>
        <taxon>Caulobacteraceae</taxon>
        <taxon>Caulobacter</taxon>
    </lineage>
</organism>
<dbReference type="Gene3D" id="3.30.2000.30">
    <property type="match status" value="1"/>
</dbReference>